<dbReference type="GO" id="GO:0001510">
    <property type="term" value="P:RNA methylation"/>
    <property type="evidence" value="ECO:0007669"/>
    <property type="project" value="InterPro"/>
</dbReference>
<feature type="binding site" evidence="5">
    <location>
        <position position="179"/>
    </location>
    <ligand>
        <name>S-adenosyl-L-methionine</name>
        <dbReference type="ChEBI" id="CHEBI:59789"/>
    </ligand>
</feature>
<evidence type="ECO:0000313" key="7">
    <source>
        <dbReference type="EMBL" id="NMC63696.1"/>
    </source>
</evidence>
<reference evidence="7 8" key="1">
    <citation type="journal article" date="2020" name="Biotechnol. Biofuels">
        <title>New insights from the biogas microbiome by comprehensive genome-resolved metagenomics of nearly 1600 species originating from multiple anaerobic digesters.</title>
        <authorList>
            <person name="Campanaro S."/>
            <person name="Treu L."/>
            <person name="Rodriguez-R L.M."/>
            <person name="Kovalovszki A."/>
            <person name="Ziels R.M."/>
            <person name="Maus I."/>
            <person name="Zhu X."/>
            <person name="Kougias P.G."/>
            <person name="Basile A."/>
            <person name="Luo G."/>
            <person name="Schluter A."/>
            <person name="Konstantinidis K.T."/>
            <person name="Angelidaki I."/>
        </authorList>
    </citation>
    <scope>NUCLEOTIDE SEQUENCE [LARGE SCALE GENOMIC DNA]</scope>
    <source>
        <strain evidence="7">AS27yjCOA_65</strain>
    </source>
</reference>
<dbReference type="InterPro" id="IPR029063">
    <property type="entry name" value="SAM-dependent_MTases_sf"/>
</dbReference>
<dbReference type="InterPro" id="IPR023267">
    <property type="entry name" value="RCMT"/>
</dbReference>
<dbReference type="Gene3D" id="3.40.50.150">
    <property type="entry name" value="Vaccinia Virus protein VP39"/>
    <property type="match status" value="1"/>
</dbReference>
<dbReference type="PRINTS" id="PR02008">
    <property type="entry name" value="RCMTFAMILY"/>
</dbReference>
<evidence type="ECO:0000256" key="1">
    <source>
        <dbReference type="ARBA" id="ARBA00022603"/>
    </source>
</evidence>
<accession>A0A7X9FSU7</accession>
<evidence type="ECO:0000313" key="8">
    <source>
        <dbReference type="Proteomes" id="UP000524246"/>
    </source>
</evidence>
<keyword evidence="2 5" id="KW-0808">Transferase</keyword>
<evidence type="ECO:0000259" key="6">
    <source>
        <dbReference type="PROSITE" id="PS51686"/>
    </source>
</evidence>
<organism evidence="7 8">
    <name type="scientific">SAR324 cluster bacterium</name>
    <dbReference type="NCBI Taxonomy" id="2024889"/>
    <lineage>
        <taxon>Bacteria</taxon>
        <taxon>Deltaproteobacteria</taxon>
        <taxon>SAR324 cluster</taxon>
    </lineage>
</organism>
<keyword evidence="1 5" id="KW-0489">Methyltransferase</keyword>
<dbReference type="SUPFAM" id="SSF53335">
    <property type="entry name" value="S-adenosyl-L-methionine-dependent methyltransferases"/>
    <property type="match status" value="1"/>
</dbReference>
<comment type="caution">
    <text evidence="5">Lacks conserved residue(s) required for the propagation of feature annotation.</text>
</comment>
<dbReference type="AlphaFoldDB" id="A0A7X9FSU7"/>
<dbReference type="Proteomes" id="UP000524246">
    <property type="component" value="Unassembled WGS sequence"/>
</dbReference>
<name>A0A7X9FSU7_9DELT</name>
<feature type="active site" description="Nucleophile" evidence="5">
    <location>
        <position position="232"/>
    </location>
</feature>
<dbReference type="InterPro" id="IPR049560">
    <property type="entry name" value="MeTrfase_RsmB-F_NOP2_cat"/>
</dbReference>
<dbReference type="PANTHER" id="PTHR22807:SF30">
    <property type="entry name" value="28S RRNA (CYTOSINE(4447)-C(5))-METHYLTRANSFERASE-RELATED"/>
    <property type="match status" value="1"/>
</dbReference>
<sequence>MLNPSRNLRKVAASLFADLEQQEIFVRNLSRPGREEVALLWLRERVEDPFNSKPPFSWQPPFVTRVDRNEQPGKHLLHAEGAFYCLDMASVFMAMPFLNIERNLQCVVDVCASPGGKSLLAWKFLQPELLIANENIGKRTAALISNIKRCQIDSCVVTNNDSKILGEALETCADLVIVDAPCSGQSLMAKGEKTASCFHPVTINKCAMRQRRIIANSAQMVAPGGFLVYMTCTFSREENEDILEWFLKKHSDFQACEVLSLAGFESDLADFPCYRLWPQRLEGAGGFTSLLQRSVGFERGESNLSALRICLDRR</sequence>
<proteinExistence type="inferred from homology"/>
<evidence type="ECO:0000256" key="5">
    <source>
        <dbReference type="PROSITE-ProRule" id="PRU01023"/>
    </source>
</evidence>
<dbReference type="InterPro" id="IPR001678">
    <property type="entry name" value="MeTrfase_RsmB-F_NOP2_dom"/>
</dbReference>
<keyword evidence="3 5" id="KW-0949">S-adenosyl-L-methionine</keyword>
<dbReference type="Pfam" id="PF01189">
    <property type="entry name" value="Methyltr_RsmB-F"/>
    <property type="match status" value="1"/>
</dbReference>
<feature type="binding site" evidence="5">
    <location>
        <position position="134"/>
    </location>
    <ligand>
        <name>S-adenosyl-L-methionine</name>
        <dbReference type="ChEBI" id="CHEBI:59789"/>
    </ligand>
</feature>
<feature type="binding site" evidence="5">
    <location>
        <position position="161"/>
    </location>
    <ligand>
        <name>S-adenosyl-L-methionine</name>
        <dbReference type="ChEBI" id="CHEBI:59789"/>
    </ligand>
</feature>
<dbReference type="EMBL" id="JAAZON010000506">
    <property type="protein sequence ID" value="NMC63696.1"/>
    <property type="molecule type" value="Genomic_DNA"/>
</dbReference>
<dbReference type="GO" id="GO:0008173">
    <property type="term" value="F:RNA methyltransferase activity"/>
    <property type="evidence" value="ECO:0007669"/>
    <property type="project" value="InterPro"/>
</dbReference>
<gene>
    <name evidence="7" type="ORF">GYA55_11090</name>
</gene>
<comment type="similarity">
    <text evidence="5">Belongs to the class I-like SAM-binding methyltransferase superfamily. RsmB/NOP family.</text>
</comment>
<evidence type="ECO:0000256" key="4">
    <source>
        <dbReference type="ARBA" id="ARBA00022884"/>
    </source>
</evidence>
<evidence type="ECO:0000256" key="3">
    <source>
        <dbReference type="ARBA" id="ARBA00022691"/>
    </source>
</evidence>
<dbReference type="GO" id="GO:0003723">
    <property type="term" value="F:RNA binding"/>
    <property type="evidence" value="ECO:0007669"/>
    <property type="project" value="UniProtKB-UniRule"/>
</dbReference>
<dbReference type="PROSITE" id="PS51686">
    <property type="entry name" value="SAM_MT_RSMB_NOP"/>
    <property type="match status" value="1"/>
</dbReference>
<keyword evidence="4 5" id="KW-0694">RNA-binding</keyword>
<comment type="caution">
    <text evidence="7">The sequence shown here is derived from an EMBL/GenBank/DDBJ whole genome shotgun (WGS) entry which is preliminary data.</text>
</comment>
<dbReference type="PANTHER" id="PTHR22807">
    <property type="entry name" value="NOP2 YEAST -RELATED NOL1/NOP2/FMU SUN DOMAIN-CONTAINING"/>
    <property type="match status" value="1"/>
</dbReference>
<protein>
    <submittedName>
        <fullName evidence="7">RsmB/NOP family class I SAM-dependent RNA methyltransferase</fullName>
    </submittedName>
</protein>
<evidence type="ECO:0000256" key="2">
    <source>
        <dbReference type="ARBA" id="ARBA00022679"/>
    </source>
</evidence>
<feature type="domain" description="SAM-dependent MTase RsmB/NOP-type" evidence="6">
    <location>
        <begin position="13"/>
        <end position="294"/>
    </location>
</feature>